<feature type="transmembrane region" description="Helical" evidence="1">
    <location>
        <begin position="72"/>
        <end position="100"/>
    </location>
</feature>
<evidence type="ECO:0000313" key="2">
    <source>
        <dbReference type="EMBL" id="KKP88211.1"/>
    </source>
</evidence>
<keyword evidence="1" id="KW-1133">Transmembrane helix</keyword>
<dbReference type="Pfam" id="PF02325">
    <property type="entry name" value="CCB3_YggT"/>
    <property type="match status" value="1"/>
</dbReference>
<evidence type="ECO:0000313" key="3">
    <source>
        <dbReference type="Proteomes" id="UP000034316"/>
    </source>
</evidence>
<dbReference type="Proteomes" id="UP000034316">
    <property type="component" value="Unassembled WGS sequence"/>
</dbReference>
<keyword evidence="1" id="KW-0472">Membrane</keyword>
<dbReference type="EMBL" id="LBRB01000019">
    <property type="protein sequence ID" value="KKP88211.1"/>
    <property type="molecule type" value="Genomic_DNA"/>
</dbReference>
<name>A0A0G0DHI7_9BACT</name>
<comment type="caution">
    <text evidence="2">The sequence shown here is derived from an EMBL/GenBank/DDBJ whole genome shotgun (WGS) entry which is preliminary data.</text>
</comment>
<feature type="transmembrane region" description="Helical" evidence="1">
    <location>
        <begin position="12"/>
        <end position="33"/>
    </location>
</feature>
<gene>
    <name evidence="2" type="ORF">UR93_C0019G0006</name>
</gene>
<proteinExistence type="predicted"/>
<evidence type="ECO:0008006" key="4">
    <source>
        <dbReference type="Google" id="ProtNLM"/>
    </source>
</evidence>
<reference evidence="2 3" key="1">
    <citation type="journal article" date="2015" name="Nature">
        <title>rRNA introns, odd ribosomes, and small enigmatic genomes across a large radiation of phyla.</title>
        <authorList>
            <person name="Brown C.T."/>
            <person name="Hug L.A."/>
            <person name="Thomas B.C."/>
            <person name="Sharon I."/>
            <person name="Castelle C.J."/>
            <person name="Singh A."/>
            <person name="Wilkins M.J."/>
            <person name="Williams K.H."/>
            <person name="Banfield J.F."/>
        </authorList>
    </citation>
    <scope>NUCLEOTIDE SEQUENCE [LARGE SCALE GENOMIC DNA]</scope>
</reference>
<dbReference type="InterPro" id="IPR003425">
    <property type="entry name" value="CCB3/YggT"/>
</dbReference>
<organism evidence="2 3">
    <name type="scientific">Berkelbacteria bacterium GW2011_GWA2_35_9</name>
    <dbReference type="NCBI Taxonomy" id="1618333"/>
    <lineage>
        <taxon>Bacteria</taxon>
        <taxon>Candidatus Berkelbacteria</taxon>
    </lineage>
</organism>
<evidence type="ECO:0000256" key="1">
    <source>
        <dbReference type="SAM" id="Phobius"/>
    </source>
</evidence>
<protein>
    <recommendedName>
        <fullName evidence="4">YGGT family protein</fullName>
    </recommendedName>
</protein>
<dbReference type="AlphaFoldDB" id="A0A0G0DHI7"/>
<accession>A0A0G0DHI7</accession>
<dbReference type="GO" id="GO:0016020">
    <property type="term" value="C:membrane"/>
    <property type="evidence" value="ECO:0007669"/>
    <property type="project" value="InterPro"/>
</dbReference>
<dbReference type="STRING" id="1618333.UR93_C0019G0006"/>
<sequence length="115" mass="13324">MYMRRVDTYNMFVGFTNIVSGIVFMLLGLRFIFKLFSANTQAPFVRWLYDTTGTLIHPFNNIFPSPTVEGGFIFDITTLVALVMYALIFSLIIYIFDVLFTSTTVKNKRVNHEEE</sequence>
<keyword evidence="1" id="KW-0812">Transmembrane</keyword>